<feature type="transmembrane region" description="Helical" evidence="1">
    <location>
        <begin position="103"/>
        <end position="122"/>
    </location>
</feature>
<name>A0ABM1R7G7_CAMSA</name>
<dbReference type="GeneID" id="109125134"/>
<dbReference type="InterPro" id="IPR027079">
    <property type="entry name" value="Tfb1/GTF2H1"/>
</dbReference>
<evidence type="ECO:0000313" key="3">
    <source>
        <dbReference type="RefSeq" id="XP_019094955.1"/>
    </source>
</evidence>
<dbReference type="SUPFAM" id="SSF50729">
    <property type="entry name" value="PH domain-like"/>
    <property type="match status" value="1"/>
</dbReference>
<gene>
    <name evidence="3" type="primary">LOC109125134</name>
</gene>
<keyword evidence="1" id="KW-1133">Transmembrane helix</keyword>
<protein>
    <submittedName>
        <fullName evidence="3">Probable RNA polymerase II transcription factor B subunit 1-1</fullName>
    </submittedName>
</protein>
<keyword evidence="1" id="KW-0472">Membrane</keyword>
<organism evidence="2 3">
    <name type="scientific">Camelina sativa</name>
    <name type="common">False flax</name>
    <name type="synonym">Myagrum sativum</name>
    <dbReference type="NCBI Taxonomy" id="90675"/>
    <lineage>
        <taxon>Eukaryota</taxon>
        <taxon>Viridiplantae</taxon>
        <taxon>Streptophyta</taxon>
        <taxon>Embryophyta</taxon>
        <taxon>Tracheophyta</taxon>
        <taxon>Spermatophyta</taxon>
        <taxon>Magnoliopsida</taxon>
        <taxon>eudicotyledons</taxon>
        <taxon>Gunneridae</taxon>
        <taxon>Pentapetalae</taxon>
        <taxon>rosids</taxon>
        <taxon>malvids</taxon>
        <taxon>Brassicales</taxon>
        <taxon>Brassicaceae</taxon>
        <taxon>Camelineae</taxon>
        <taxon>Camelina</taxon>
    </lineage>
</organism>
<evidence type="ECO:0000256" key="1">
    <source>
        <dbReference type="SAM" id="Phobius"/>
    </source>
</evidence>
<sequence length="123" mass="14322">MAGGEQEEKRVKYKSSIKDPGTPGFLRINDVMLLFVPNDPKSDSKLKLQTKNIKIHKNTKESSNKPPWLYLTTYQGRNHIFEFENYPHMHTCRDFVGKLPSTLFFAFILVGRTIYFSCCLIFK</sequence>
<dbReference type="RefSeq" id="XP_019094955.1">
    <property type="nucleotide sequence ID" value="XM_019239410.1"/>
</dbReference>
<accession>A0ABM1R7G7</accession>
<dbReference type="PANTHER" id="PTHR12856">
    <property type="entry name" value="TRANSCRIPTION INITIATION FACTOR IIH-RELATED"/>
    <property type="match status" value="1"/>
</dbReference>
<evidence type="ECO:0000313" key="2">
    <source>
        <dbReference type="Proteomes" id="UP000694864"/>
    </source>
</evidence>
<proteinExistence type="predicted"/>
<keyword evidence="1" id="KW-0812">Transmembrane</keyword>
<dbReference type="Proteomes" id="UP000694864">
    <property type="component" value="Chromosome 3"/>
</dbReference>
<reference evidence="3" key="2">
    <citation type="submission" date="2025-08" db="UniProtKB">
        <authorList>
            <consortium name="RefSeq"/>
        </authorList>
    </citation>
    <scope>IDENTIFICATION</scope>
    <source>
        <tissue evidence="3">Leaf</tissue>
    </source>
</reference>
<reference evidence="2" key="1">
    <citation type="journal article" date="2014" name="Nat. Commun.">
        <title>The emerging biofuel crop Camelina sativa retains a highly undifferentiated hexaploid genome structure.</title>
        <authorList>
            <person name="Kagale S."/>
            <person name="Koh C."/>
            <person name="Nixon J."/>
            <person name="Bollina V."/>
            <person name="Clarke W.E."/>
            <person name="Tuteja R."/>
            <person name="Spillane C."/>
            <person name="Robinson S.J."/>
            <person name="Links M.G."/>
            <person name="Clarke C."/>
            <person name="Higgins E.E."/>
            <person name="Huebert T."/>
            <person name="Sharpe A.G."/>
            <person name="Parkin I.A."/>
        </authorList>
    </citation>
    <scope>NUCLEOTIDE SEQUENCE [LARGE SCALE GENOMIC DNA]</scope>
    <source>
        <strain evidence="2">cv. DH55</strain>
    </source>
</reference>
<keyword evidence="2" id="KW-1185">Reference proteome</keyword>